<dbReference type="PIRSF" id="PIRSF006060">
    <property type="entry name" value="AA_transporter"/>
    <property type="match status" value="1"/>
</dbReference>
<keyword evidence="2 6" id="KW-0812">Transmembrane</keyword>
<sequence length="531" mass="56966">MKKTELDEPLLQPVGREGTSSAPQFVQGMGLFSATAIVMGSMIGSGIFIVSADMSRGLGSPALLIVAWLVTAAMTIIGALSYGELAAMMPKAGGQYVYLREALGPLWGFLYGWTLFLVIQTGTIAAVGVAFGKFLGVFFPSVSAQNWIVHIGHVPAWHVGPMVLGNMDIGLNTANLSAIVVITLLTLLNTFGVKMGAAVQNVFTSAKVLALAAVVLVGVFAKNSVAVAANFGAGWHNFWAGAEWHTVHAVQVGVGGPTAYVGLLTMVAVVQVGSLFSSDAWNNVTFTAGEIRNPKRNLPLSLAIGTAVVLLLYVLCNFVYLSVLPMMGDPAATTIAGRGIQFASEDRVATAVMERAFAGYGAKLMAAAILVSTFGCVNGMLLAGARVYYAMSRDGLFFKSVGRLSERSKTPVNSLWVQWAWTCLLCLSGSYGQLLDYVIFAVLVFYVMTIAGLFVLRRTRPNVVRPYKAFGYPVLPALYIVMAVWICAVLLRYKPQYTWPGLVLVLLGIPVYLVWTRMQRSQPIEMTANEE</sequence>
<feature type="transmembrane region" description="Helical" evidence="6">
    <location>
        <begin position="62"/>
        <end position="82"/>
    </location>
</feature>
<protein>
    <submittedName>
        <fullName evidence="7">APA family basic amino acid/polyamine antiporter</fullName>
    </submittedName>
</protein>
<feature type="transmembrane region" description="Helical" evidence="6">
    <location>
        <begin position="259"/>
        <end position="277"/>
    </location>
</feature>
<dbReference type="Pfam" id="PF13520">
    <property type="entry name" value="AA_permease_2"/>
    <property type="match status" value="1"/>
</dbReference>
<feature type="transmembrane region" description="Helical" evidence="6">
    <location>
        <begin position="364"/>
        <end position="389"/>
    </location>
</feature>
<keyword evidence="8" id="KW-1185">Reference proteome</keyword>
<evidence type="ECO:0000313" key="8">
    <source>
        <dbReference type="Proteomes" id="UP000535182"/>
    </source>
</evidence>
<dbReference type="GO" id="GO:0015179">
    <property type="term" value="F:L-amino acid transmembrane transporter activity"/>
    <property type="evidence" value="ECO:0007669"/>
    <property type="project" value="TreeGrafter"/>
</dbReference>
<evidence type="ECO:0000256" key="5">
    <source>
        <dbReference type="SAM" id="MobiDB-lite"/>
    </source>
</evidence>
<evidence type="ECO:0000256" key="2">
    <source>
        <dbReference type="ARBA" id="ARBA00022692"/>
    </source>
</evidence>
<dbReference type="AlphaFoldDB" id="A0A9X0QHI8"/>
<feature type="transmembrane region" description="Helical" evidence="6">
    <location>
        <begin position="169"/>
        <end position="188"/>
    </location>
</feature>
<feature type="transmembrane region" description="Helical" evidence="6">
    <location>
        <begin position="410"/>
        <end position="431"/>
    </location>
</feature>
<feature type="transmembrane region" description="Helical" evidence="6">
    <location>
        <begin position="29"/>
        <end position="50"/>
    </location>
</feature>
<reference evidence="7 8" key="1">
    <citation type="submission" date="2020-08" db="EMBL/GenBank/DDBJ databases">
        <title>Genomic Encyclopedia of Type Strains, Phase IV (KMG-V): Genome sequencing to study the core and pangenomes of soil and plant-associated prokaryotes.</title>
        <authorList>
            <person name="Whitman W."/>
        </authorList>
    </citation>
    <scope>NUCLEOTIDE SEQUENCE [LARGE SCALE GENOMIC DNA]</scope>
    <source>
        <strain evidence="7 8">X5P2</strain>
    </source>
</reference>
<feature type="transmembrane region" description="Helical" evidence="6">
    <location>
        <begin position="298"/>
        <end position="320"/>
    </location>
</feature>
<dbReference type="PANTHER" id="PTHR11785">
    <property type="entry name" value="AMINO ACID TRANSPORTER"/>
    <property type="match status" value="1"/>
</dbReference>
<dbReference type="Proteomes" id="UP000535182">
    <property type="component" value="Unassembled WGS sequence"/>
</dbReference>
<gene>
    <name evidence="7" type="ORF">HDF14_003887</name>
</gene>
<evidence type="ECO:0000256" key="3">
    <source>
        <dbReference type="ARBA" id="ARBA00022989"/>
    </source>
</evidence>
<feature type="transmembrane region" description="Helical" evidence="6">
    <location>
        <begin position="208"/>
        <end position="229"/>
    </location>
</feature>
<feature type="transmembrane region" description="Helical" evidence="6">
    <location>
        <begin position="497"/>
        <end position="515"/>
    </location>
</feature>
<keyword evidence="3 6" id="KW-1133">Transmembrane helix</keyword>
<organism evidence="7 8">
    <name type="scientific">Tunturiibacter gelidiferens</name>
    <dbReference type="NCBI Taxonomy" id="3069689"/>
    <lineage>
        <taxon>Bacteria</taxon>
        <taxon>Pseudomonadati</taxon>
        <taxon>Acidobacteriota</taxon>
        <taxon>Terriglobia</taxon>
        <taxon>Terriglobales</taxon>
        <taxon>Acidobacteriaceae</taxon>
        <taxon>Tunturiibacter</taxon>
    </lineage>
</organism>
<evidence type="ECO:0000256" key="4">
    <source>
        <dbReference type="ARBA" id="ARBA00023136"/>
    </source>
</evidence>
<evidence type="ECO:0000313" key="7">
    <source>
        <dbReference type="EMBL" id="MBB5330254.1"/>
    </source>
</evidence>
<dbReference type="Gene3D" id="1.20.1740.10">
    <property type="entry name" value="Amino acid/polyamine transporter I"/>
    <property type="match status" value="1"/>
</dbReference>
<comment type="subcellular location">
    <subcellularLocation>
        <location evidence="1">Membrane</location>
        <topology evidence="1">Multi-pass membrane protein</topology>
    </subcellularLocation>
</comment>
<evidence type="ECO:0000256" key="1">
    <source>
        <dbReference type="ARBA" id="ARBA00004141"/>
    </source>
</evidence>
<name>A0A9X0QHI8_9BACT</name>
<feature type="transmembrane region" description="Helical" evidence="6">
    <location>
        <begin position="126"/>
        <end position="149"/>
    </location>
</feature>
<feature type="transmembrane region" description="Helical" evidence="6">
    <location>
        <begin position="437"/>
        <end position="457"/>
    </location>
</feature>
<keyword evidence="4 6" id="KW-0472">Membrane</keyword>
<feature type="transmembrane region" description="Helical" evidence="6">
    <location>
        <begin position="469"/>
        <end position="491"/>
    </location>
</feature>
<dbReference type="InterPro" id="IPR050598">
    <property type="entry name" value="AminoAcid_Transporter"/>
</dbReference>
<dbReference type="EMBL" id="JACHEB010000009">
    <property type="protein sequence ID" value="MBB5330254.1"/>
    <property type="molecule type" value="Genomic_DNA"/>
</dbReference>
<proteinExistence type="predicted"/>
<comment type="caution">
    <text evidence="7">The sequence shown here is derived from an EMBL/GenBank/DDBJ whole genome shotgun (WGS) entry which is preliminary data.</text>
</comment>
<feature type="region of interest" description="Disordered" evidence="5">
    <location>
        <begin position="1"/>
        <end position="21"/>
    </location>
</feature>
<accession>A0A9X0QHI8</accession>
<feature type="transmembrane region" description="Helical" evidence="6">
    <location>
        <begin position="102"/>
        <end position="119"/>
    </location>
</feature>
<evidence type="ECO:0000256" key="6">
    <source>
        <dbReference type="SAM" id="Phobius"/>
    </source>
</evidence>
<dbReference type="PANTHER" id="PTHR11785:SF512">
    <property type="entry name" value="SOBREMESA, ISOFORM B"/>
    <property type="match status" value="1"/>
</dbReference>
<dbReference type="InterPro" id="IPR002293">
    <property type="entry name" value="AA/rel_permease1"/>
</dbReference>
<dbReference type="GO" id="GO:0016020">
    <property type="term" value="C:membrane"/>
    <property type="evidence" value="ECO:0007669"/>
    <property type="project" value="UniProtKB-SubCell"/>
</dbReference>